<evidence type="ECO:0000313" key="3">
    <source>
        <dbReference type="Proteomes" id="UP000238157"/>
    </source>
</evidence>
<feature type="transmembrane region" description="Helical" evidence="1">
    <location>
        <begin position="39"/>
        <end position="55"/>
    </location>
</feature>
<dbReference type="AlphaFoldDB" id="A0A2T0WT84"/>
<name>A0A2T0WT84_9BACT</name>
<protein>
    <submittedName>
        <fullName evidence="2">Uncharacterized protein</fullName>
    </submittedName>
</protein>
<dbReference type="EMBL" id="PVTR01000002">
    <property type="protein sequence ID" value="PRY89888.1"/>
    <property type="molecule type" value="Genomic_DNA"/>
</dbReference>
<keyword evidence="1" id="KW-0812">Transmembrane</keyword>
<comment type="caution">
    <text evidence="2">The sequence shown here is derived from an EMBL/GenBank/DDBJ whole genome shotgun (WGS) entry which is preliminary data.</text>
</comment>
<keyword evidence="1" id="KW-0472">Membrane</keyword>
<evidence type="ECO:0000256" key="1">
    <source>
        <dbReference type="SAM" id="Phobius"/>
    </source>
</evidence>
<keyword evidence="3" id="KW-1185">Reference proteome</keyword>
<reference evidence="2 3" key="1">
    <citation type="submission" date="2018-03" db="EMBL/GenBank/DDBJ databases">
        <title>Genomic Encyclopedia of Archaeal and Bacterial Type Strains, Phase II (KMG-II): from individual species to whole genera.</title>
        <authorList>
            <person name="Goeker M."/>
        </authorList>
    </citation>
    <scope>NUCLEOTIDE SEQUENCE [LARGE SCALE GENOMIC DNA]</scope>
    <source>
        <strain evidence="2 3">DSM 27929</strain>
    </source>
</reference>
<keyword evidence="1" id="KW-1133">Transmembrane helix</keyword>
<sequence length="61" mass="7269">MHDPEKTSIILWKRDLELSFLTLLEVVLINYTFHKKLIFIYPQLILGCLLISIWLDDSHEV</sequence>
<dbReference type="Proteomes" id="UP000238157">
    <property type="component" value="Unassembled WGS sequence"/>
</dbReference>
<gene>
    <name evidence="2" type="ORF">CLW00_102364</name>
</gene>
<accession>A0A2T0WT84</accession>
<proteinExistence type="predicted"/>
<evidence type="ECO:0000313" key="2">
    <source>
        <dbReference type="EMBL" id="PRY89888.1"/>
    </source>
</evidence>
<organism evidence="2 3">
    <name type="scientific">Mongoliibacter ruber</name>
    <dbReference type="NCBI Taxonomy" id="1750599"/>
    <lineage>
        <taxon>Bacteria</taxon>
        <taxon>Pseudomonadati</taxon>
        <taxon>Bacteroidota</taxon>
        <taxon>Cytophagia</taxon>
        <taxon>Cytophagales</taxon>
        <taxon>Cyclobacteriaceae</taxon>
        <taxon>Mongoliibacter</taxon>
    </lineage>
</organism>